<dbReference type="EMBL" id="CAJOBH010277764">
    <property type="protein sequence ID" value="CAF5168977.1"/>
    <property type="molecule type" value="Genomic_DNA"/>
</dbReference>
<dbReference type="Proteomes" id="UP000681720">
    <property type="component" value="Unassembled WGS sequence"/>
</dbReference>
<dbReference type="EMBL" id="CAJOBJ010202896">
    <property type="protein sequence ID" value="CAF4988369.1"/>
    <property type="molecule type" value="Genomic_DNA"/>
</dbReference>
<proteinExistence type="predicted"/>
<dbReference type="Proteomes" id="UP000681967">
    <property type="component" value="Unassembled WGS sequence"/>
</dbReference>
<organism evidence="1 4">
    <name type="scientific">Rotaria magnacalcarata</name>
    <dbReference type="NCBI Taxonomy" id="392030"/>
    <lineage>
        <taxon>Eukaryota</taxon>
        <taxon>Metazoa</taxon>
        <taxon>Spiralia</taxon>
        <taxon>Gnathifera</taxon>
        <taxon>Rotifera</taxon>
        <taxon>Eurotatoria</taxon>
        <taxon>Bdelloidea</taxon>
        <taxon>Philodinida</taxon>
        <taxon>Philodinidae</taxon>
        <taxon>Rotaria</taxon>
    </lineage>
</organism>
<feature type="non-terminal residue" evidence="1">
    <location>
        <position position="1"/>
    </location>
</feature>
<name>A0A815Q379_9BILA</name>
<reference evidence="1" key="1">
    <citation type="submission" date="2021-02" db="EMBL/GenBank/DDBJ databases">
        <authorList>
            <person name="Nowell W R."/>
        </authorList>
    </citation>
    <scope>NUCLEOTIDE SEQUENCE</scope>
</reference>
<evidence type="ECO:0000313" key="3">
    <source>
        <dbReference type="EMBL" id="CAF5168977.1"/>
    </source>
</evidence>
<protein>
    <submittedName>
        <fullName evidence="1">Uncharacterized protein</fullName>
    </submittedName>
</protein>
<evidence type="ECO:0000313" key="1">
    <source>
        <dbReference type="EMBL" id="CAF1457976.1"/>
    </source>
</evidence>
<accession>A0A815Q379</accession>
<evidence type="ECO:0000313" key="2">
    <source>
        <dbReference type="EMBL" id="CAF4988369.1"/>
    </source>
</evidence>
<dbReference type="Proteomes" id="UP000663834">
    <property type="component" value="Unassembled WGS sequence"/>
</dbReference>
<sequence>CSKSNLKSYETEKVDQISTVLSDSFNQKLKHGILAPVLNFAANKSISKGIESVAGADRTEQLANRFELIHAATNPDDTLMRYADELTGKLNFGRQ</sequence>
<dbReference type="EMBL" id="CAJNOW010005714">
    <property type="protein sequence ID" value="CAF1457976.1"/>
    <property type="molecule type" value="Genomic_DNA"/>
</dbReference>
<dbReference type="AlphaFoldDB" id="A0A815Q379"/>
<comment type="caution">
    <text evidence="1">The sequence shown here is derived from an EMBL/GenBank/DDBJ whole genome shotgun (WGS) entry which is preliminary data.</text>
</comment>
<gene>
    <name evidence="3" type="ORF">BYL167_LOCUS76779</name>
    <name evidence="2" type="ORF">GIL414_LOCUS56471</name>
    <name evidence="1" type="ORF">KQP761_LOCUS12343</name>
</gene>
<dbReference type="OrthoDB" id="7128572at2759"/>
<evidence type="ECO:0000313" key="4">
    <source>
        <dbReference type="Proteomes" id="UP000663834"/>
    </source>
</evidence>